<evidence type="ECO:0000313" key="4">
    <source>
        <dbReference type="EMBL" id="KAF4391826.1"/>
    </source>
</evidence>
<dbReference type="Pfam" id="PF00134">
    <property type="entry name" value="Cyclin_N"/>
    <property type="match status" value="1"/>
</dbReference>
<comment type="caution">
    <text evidence="5">The sequence shown here is derived from an EMBL/GenBank/DDBJ whole genome shotgun (WGS) entry which is preliminary data.</text>
</comment>
<dbReference type="EMBL" id="JAATIP010000021">
    <property type="protein sequence ID" value="KAF4391826.1"/>
    <property type="molecule type" value="Genomic_DNA"/>
</dbReference>
<evidence type="ECO:0000313" key="7">
    <source>
        <dbReference type="Proteomes" id="UP000583929"/>
    </source>
</evidence>
<evidence type="ECO:0000259" key="3">
    <source>
        <dbReference type="Pfam" id="PF00134"/>
    </source>
</evidence>
<feature type="domain" description="Cyclin N-terminal" evidence="3">
    <location>
        <begin position="53"/>
        <end position="146"/>
    </location>
</feature>
<protein>
    <recommendedName>
        <fullName evidence="2">B-like cyclin</fullName>
    </recommendedName>
</protein>
<keyword evidence="7" id="KW-1185">Reference proteome</keyword>
<gene>
    <name evidence="4" type="ORF">F8388_017421</name>
    <name evidence="5" type="ORF">G4B88_013101</name>
</gene>
<evidence type="ECO:0000256" key="2">
    <source>
        <dbReference type="ARBA" id="ARBA00032263"/>
    </source>
</evidence>
<dbReference type="AlphaFoldDB" id="A0A7J6I2P1"/>
<dbReference type="InterPro" id="IPR036915">
    <property type="entry name" value="Cyclin-like_sf"/>
</dbReference>
<dbReference type="EMBL" id="JAATIQ010000010">
    <property type="protein sequence ID" value="KAF4401814.1"/>
    <property type="molecule type" value="Genomic_DNA"/>
</dbReference>
<dbReference type="Gene3D" id="1.10.472.10">
    <property type="entry name" value="Cyclin-like"/>
    <property type="match status" value="1"/>
</dbReference>
<reference evidence="6 7" key="1">
    <citation type="journal article" date="2020" name="bioRxiv">
        <title>Sequence and annotation of 42 cannabis genomes reveals extensive copy number variation in cannabinoid synthesis and pathogen resistance genes.</title>
        <authorList>
            <person name="Mckernan K.J."/>
            <person name="Helbert Y."/>
            <person name="Kane L.T."/>
            <person name="Ebling H."/>
            <person name="Zhang L."/>
            <person name="Liu B."/>
            <person name="Eaton Z."/>
            <person name="Mclaughlin S."/>
            <person name="Kingan S."/>
            <person name="Baybayan P."/>
            <person name="Concepcion G."/>
            <person name="Jordan M."/>
            <person name="Riva A."/>
            <person name="Barbazuk W."/>
            <person name="Harkins T."/>
        </authorList>
    </citation>
    <scope>NUCLEOTIDE SEQUENCE [LARGE SCALE GENOMIC DNA]</scope>
    <source>
        <strain evidence="6 7">cv. Jamaican Lion 4</strain>
        <strain evidence="5">Father</strain>
        <strain evidence="4">Mother</strain>
        <tissue evidence="5">Leaf</tissue>
    </source>
</reference>
<evidence type="ECO:0000256" key="1">
    <source>
        <dbReference type="ARBA" id="ARBA00011177"/>
    </source>
</evidence>
<accession>A0A7J6I2P1</accession>
<dbReference type="Proteomes" id="UP000583929">
    <property type="component" value="Unassembled WGS sequence"/>
</dbReference>
<name>A0A7J6I2P1_CANSA</name>
<dbReference type="InterPro" id="IPR006671">
    <property type="entry name" value="Cyclin_N"/>
</dbReference>
<organism evidence="5 7">
    <name type="scientific">Cannabis sativa</name>
    <name type="common">Hemp</name>
    <name type="synonym">Marijuana</name>
    <dbReference type="NCBI Taxonomy" id="3483"/>
    <lineage>
        <taxon>Eukaryota</taxon>
        <taxon>Viridiplantae</taxon>
        <taxon>Streptophyta</taxon>
        <taxon>Embryophyta</taxon>
        <taxon>Tracheophyta</taxon>
        <taxon>Spermatophyta</taxon>
        <taxon>Magnoliopsida</taxon>
        <taxon>eudicotyledons</taxon>
        <taxon>Gunneridae</taxon>
        <taxon>Pentapetalae</taxon>
        <taxon>rosids</taxon>
        <taxon>fabids</taxon>
        <taxon>Rosales</taxon>
        <taxon>Cannabaceae</taxon>
        <taxon>Cannabis</taxon>
    </lineage>
</organism>
<dbReference type="Proteomes" id="UP000525078">
    <property type="component" value="Unassembled WGS sequence"/>
</dbReference>
<evidence type="ECO:0000313" key="6">
    <source>
        <dbReference type="Proteomes" id="UP000525078"/>
    </source>
</evidence>
<dbReference type="SUPFAM" id="SSF47954">
    <property type="entry name" value="Cyclin-like"/>
    <property type="match status" value="1"/>
</dbReference>
<proteinExistence type="predicted"/>
<evidence type="ECO:0000313" key="5">
    <source>
        <dbReference type="EMBL" id="KAF4401814.1"/>
    </source>
</evidence>
<sequence length="284" mass="33131">MAIEEDNIPAQGVTKVLEVSHDMSDPLDITIDWIEYLDMEVSNSNLSKNLHDRSIFLIEMYSKSEPFDAWILYLAANIFNLYVCREKIDHENERSIDLIALSCLSIAWKSREKDFSILMLKAKYTELHTITHNMCSHMEFQILDAIGCTPTSITIVTPINLEKYFKSVQKMKFDFNKYGALFCETIIQCQSEYWVEKLRSSLIAALAALVISTVFSSELFNMFYQALKDVQIITEDEFLSYFSEMLKAFRKRKNVKKELKAYFDFRSIGKLVSNVQVHFQYLKM</sequence>
<comment type="subunit">
    <text evidence="1">Interacts with the CDC2 protein kinase to form a serine/threonine kinase holoenzyme complex also known as maturation promoting factor (MPF). The cyclin subunit imparts substrate specificity to the complex.</text>
</comment>